<dbReference type="EMBL" id="RRYP01000743">
    <property type="protein sequence ID" value="TNV86917.1"/>
    <property type="molecule type" value="Genomic_DNA"/>
</dbReference>
<dbReference type="Proteomes" id="UP000785679">
    <property type="component" value="Unassembled WGS sequence"/>
</dbReference>
<accession>A0A8J8P2P0</accession>
<feature type="transmembrane region" description="Helical" evidence="2">
    <location>
        <begin position="369"/>
        <end position="390"/>
    </location>
</feature>
<name>A0A8J8P2P0_HALGN</name>
<evidence type="ECO:0000313" key="4">
    <source>
        <dbReference type="Proteomes" id="UP000785679"/>
    </source>
</evidence>
<gene>
    <name evidence="3" type="ORF">FGO68_gene12905</name>
</gene>
<keyword evidence="2" id="KW-0812">Transmembrane</keyword>
<feature type="transmembrane region" description="Helical" evidence="2">
    <location>
        <begin position="655"/>
        <end position="677"/>
    </location>
</feature>
<feature type="compositionally biased region" description="Low complexity" evidence="1">
    <location>
        <begin position="162"/>
        <end position="195"/>
    </location>
</feature>
<feature type="region of interest" description="Disordered" evidence="1">
    <location>
        <begin position="878"/>
        <end position="897"/>
    </location>
</feature>
<feature type="transmembrane region" description="Helical" evidence="2">
    <location>
        <begin position="601"/>
        <end position="620"/>
    </location>
</feature>
<feature type="region of interest" description="Disordered" evidence="1">
    <location>
        <begin position="162"/>
        <end position="202"/>
    </location>
</feature>
<keyword evidence="2" id="KW-1133">Transmembrane helix</keyword>
<keyword evidence="4" id="KW-1185">Reference proteome</keyword>
<evidence type="ECO:0000313" key="3">
    <source>
        <dbReference type="EMBL" id="TNV86917.1"/>
    </source>
</evidence>
<reference evidence="3" key="1">
    <citation type="submission" date="2019-06" db="EMBL/GenBank/DDBJ databases">
        <authorList>
            <person name="Zheng W."/>
        </authorList>
    </citation>
    <scope>NUCLEOTIDE SEQUENCE</scope>
    <source>
        <strain evidence="3">QDHG01</strain>
    </source>
</reference>
<evidence type="ECO:0008006" key="5">
    <source>
        <dbReference type="Google" id="ProtNLM"/>
    </source>
</evidence>
<feature type="transmembrane region" description="Helical" evidence="2">
    <location>
        <begin position="626"/>
        <end position="643"/>
    </location>
</feature>
<feature type="compositionally biased region" description="Polar residues" evidence="1">
    <location>
        <begin position="884"/>
        <end position="897"/>
    </location>
</feature>
<dbReference type="OrthoDB" id="327782at2759"/>
<sequence length="897" mass="101094">MIYDPVLNKLSISPISTTDLKTFLMEIKMITNYFTVTVNFEVTVDVVSTTAIQTVSASLQNLAPPMFDEDLPDIQLSATQKSSFSLPSISDADHDEFQVTANLGEAAIFATFEGTAFNFLPLPAHVRASPYIIKVKLTDKNTFPRSLTYPLFVYIKAQEATTTPSPPSQLSSTNTTQNSSSSQNPATTNSTANTTKTEVKPVRSISEAAAQGAQIKNAKGSIRIMKANQYGELKIVIRGDFLTDSMVSQISEQDFTATLQTQGKQTVPFKIKSRDPSAGTFVIELLFANPMNISANNDVDTLDLRTAKELVVTSGLRRRRLQSKNPNDVIKILTIPSGQVQRKNLPQQLSKDNAGTAQAIEKGAEMTSYIFLSGSLIINIFMSMFMNFIWDLLNDLSFMMILSFISISVPGLVQMIQSTFLSFIYMDLLQTDKWLPRLFFSNQNDDDDEALNQFFEINGFSSKRLINNLGSTFVFLMIFLSLHIFLLLMRCFFEGCTKCGDRIIKKLSEKLYWGGSIRFITQQYTPLALSGAINLYMIKYDSAGDVISIVLSIGIVAISPLLITLLSVILWRARRKQEASLTKDYGCLVEDLNTKGLIGTFWNILTLGRWILTVAIIVVLRESNDLQIIFLLLISILYLFLLVHGKPFFSNGEIALAAFNELMISCYLYLLMCLTDYNEAHSFREELGFGLLGTVFLTVIVNVANTVGLLLGICCRRIIRRLNNAGNKKTKIYEDKVLENPEQLNMQEEEKLPVELNYSGQMTQSTLPNMRQYFQQPNAFTPLFNPKELVSSHIRREAFHSQQDLGILNRLEAKIIMRANEQLMHQLAHHHAPQQRQYLNEMQPSFSDDVNGQYFDQELDQKEESAIVENQQENGIWSDPVLSKQPTHGNRQNIWQY</sequence>
<evidence type="ECO:0000256" key="1">
    <source>
        <dbReference type="SAM" id="MobiDB-lite"/>
    </source>
</evidence>
<feature type="transmembrane region" description="Helical" evidence="2">
    <location>
        <begin position="546"/>
        <end position="571"/>
    </location>
</feature>
<keyword evidence="2" id="KW-0472">Membrane</keyword>
<comment type="caution">
    <text evidence="3">The sequence shown here is derived from an EMBL/GenBank/DDBJ whole genome shotgun (WGS) entry which is preliminary data.</text>
</comment>
<organism evidence="3 4">
    <name type="scientific">Halteria grandinella</name>
    <dbReference type="NCBI Taxonomy" id="5974"/>
    <lineage>
        <taxon>Eukaryota</taxon>
        <taxon>Sar</taxon>
        <taxon>Alveolata</taxon>
        <taxon>Ciliophora</taxon>
        <taxon>Intramacronucleata</taxon>
        <taxon>Spirotrichea</taxon>
        <taxon>Stichotrichia</taxon>
        <taxon>Sporadotrichida</taxon>
        <taxon>Halteriidae</taxon>
        <taxon>Halteria</taxon>
    </lineage>
</organism>
<feature type="transmembrane region" description="Helical" evidence="2">
    <location>
        <begin position="689"/>
        <end position="713"/>
    </location>
</feature>
<protein>
    <recommendedName>
        <fullName evidence="5">TRP C-terminal domain-containing protein</fullName>
    </recommendedName>
</protein>
<proteinExistence type="predicted"/>
<feature type="transmembrane region" description="Helical" evidence="2">
    <location>
        <begin position="465"/>
        <end position="488"/>
    </location>
</feature>
<feature type="transmembrane region" description="Helical" evidence="2">
    <location>
        <begin position="396"/>
        <end position="416"/>
    </location>
</feature>
<evidence type="ECO:0000256" key="2">
    <source>
        <dbReference type="SAM" id="Phobius"/>
    </source>
</evidence>
<dbReference type="AlphaFoldDB" id="A0A8J8P2P0"/>